<comment type="caution">
    <text evidence="1">The sequence shown here is derived from an EMBL/GenBank/DDBJ whole genome shotgun (WGS) entry which is preliminary data.</text>
</comment>
<reference evidence="1" key="1">
    <citation type="submission" date="2020-10" db="EMBL/GenBank/DDBJ databases">
        <title>High-Quality Genome Resource of Clonostachys rosea strain S41 by Oxford Nanopore Long-Read Sequencing.</title>
        <authorList>
            <person name="Wang H."/>
        </authorList>
    </citation>
    <scope>NUCLEOTIDE SEQUENCE</scope>
    <source>
        <strain evidence="1">S41</strain>
    </source>
</reference>
<dbReference type="Proteomes" id="UP000616885">
    <property type="component" value="Unassembled WGS sequence"/>
</dbReference>
<organism evidence="1 2">
    <name type="scientific">Bionectria ochroleuca</name>
    <name type="common">Gliocladium roseum</name>
    <dbReference type="NCBI Taxonomy" id="29856"/>
    <lineage>
        <taxon>Eukaryota</taxon>
        <taxon>Fungi</taxon>
        <taxon>Dikarya</taxon>
        <taxon>Ascomycota</taxon>
        <taxon>Pezizomycotina</taxon>
        <taxon>Sordariomycetes</taxon>
        <taxon>Hypocreomycetidae</taxon>
        <taxon>Hypocreales</taxon>
        <taxon>Bionectriaceae</taxon>
        <taxon>Clonostachys</taxon>
    </lineage>
</organism>
<dbReference type="EMBL" id="JADCTT010000009">
    <property type="protein sequence ID" value="KAF9748245.1"/>
    <property type="molecule type" value="Genomic_DNA"/>
</dbReference>
<name>A0A8H7N404_BIOOC</name>
<sequence>MHDTVPTAAAAKDMLISLNAMLSSSPDPVRFGPQAERFHIFPAILPNGTSKVLRSRDHFLIGDRRHYTEALKDSLTILDFTLDEVTRLHCVFEWFDLKDRYLSQAVTEETKVKGGNYEKLNSLTRDLALKAPALVSIAIYSIGSLNPDKLNASLQNIQVYVTDSIKSTLIAEEGGKKVEKSIGKSDLHIQRLDNGDLWIYLTTDEDSRDLAIASKLPRELMAALLGHDTRKVDATVFNIAASILQAKRSHVHRILELNGVPDLKLPCLIGENYLAAEVEAENQKLTVLPNSSGRSSQSSLTLQDTYDKDAYLDVLVHIVEAARTHQFPTKSGEADLSQALNGLNISDSKPKPKQLKFSHSSTDEWRQMVGAAGELFVSGKCCFLLAFYLELIILFLLRFSTCSPTLIRSNWQSVIRRFVTDHPDYADMDAWVGEEDGDIQYKDTQDALTDYLIEKGYFDETWVGECPEYHIEVKTSVGNLGTPFHTSKSQYSRMRRYWSEASTGSSRKKVFAIFRVYGIESGEIGLKVYVDAESASQGET</sequence>
<dbReference type="AlphaFoldDB" id="A0A8H7N404"/>
<proteinExistence type="predicted"/>
<evidence type="ECO:0008006" key="3">
    <source>
        <dbReference type="Google" id="ProtNLM"/>
    </source>
</evidence>
<evidence type="ECO:0000313" key="1">
    <source>
        <dbReference type="EMBL" id="KAF9748245.1"/>
    </source>
</evidence>
<evidence type="ECO:0000313" key="2">
    <source>
        <dbReference type="Proteomes" id="UP000616885"/>
    </source>
</evidence>
<gene>
    <name evidence="1" type="ORF">IM811_017750</name>
</gene>
<protein>
    <recommendedName>
        <fullName evidence="3">Protein NO VEIN C-terminal domain-containing protein</fullName>
    </recommendedName>
</protein>
<accession>A0A8H7N404</accession>